<protein>
    <submittedName>
        <fullName evidence="5">Putative NADH peroxidase</fullName>
    </submittedName>
</protein>
<dbReference type="InterPro" id="IPR050260">
    <property type="entry name" value="FAD-bd_OxRdtase"/>
</dbReference>
<evidence type="ECO:0000256" key="1">
    <source>
        <dbReference type="ARBA" id="ARBA00001974"/>
    </source>
</evidence>
<keyword evidence="5" id="KW-0575">Peroxidase</keyword>
<feature type="domain" description="FAD/NAD(P)-binding" evidence="4">
    <location>
        <begin position="39"/>
        <end position="328"/>
    </location>
</feature>
<keyword evidence="5" id="KW-0560">Oxidoreductase</keyword>
<dbReference type="InterPro" id="IPR036188">
    <property type="entry name" value="FAD/NAD-bd_sf"/>
</dbReference>
<dbReference type="EMBL" id="AE014074">
    <property type="protein sequence ID" value="AAM80072.1"/>
    <property type="molecule type" value="Genomic_DNA"/>
</dbReference>
<dbReference type="Gene3D" id="3.30.390.30">
    <property type="match status" value="1"/>
</dbReference>
<reference evidence="5 6" key="1">
    <citation type="journal article" date="2002" name="Proc. Natl. Acad. Sci. U.S.A.">
        <title>Genome sequence of a serotype M3 strain of group A Streptococcus: phage-encoded toxins, the high-virulence phenotype, and clone emergence.</title>
        <authorList>
            <person name="Beres S.B."/>
            <person name="Sylva G.L."/>
            <person name="Barbian K.D."/>
            <person name="Lei B."/>
            <person name="Hoff J.S."/>
            <person name="Mammarella N.D."/>
            <person name="Liu M.Y."/>
            <person name="Smoot J.C."/>
            <person name="Porcella S.F."/>
            <person name="Parkins L.D."/>
            <person name="Campbell D.S."/>
            <person name="Smith T.M."/>
            <person name="McCormick J.K."/>
            <person name="Leung D.Y."/>
            <person name="Schlievert P.M."/>
            <person name="Musser J.M."/>
        </authorList>
    </citation>
    <scope>NUCLEOTIDE SEQUENCE [LARGE SCALE GENOMIC DNA]</scope>
    <source>
        <strain evidence="6">ATCC BAA-595 / MGAS315</strain>
    </source>
</reference>
<dbReference type="PRINTS" id="PR00368">
    <property type="entry name" value="FADPNR"/>
</dbReference>
<dbReference type="Proteomes" id="UP000000564">
    <property type="component" value="Chromosome"/>
</dbReference>
<proteinExistence type="predicted"/>
<dbReference type="Pfam" id="PF07992">
    <property type="entry name" value="Pyr_redox_2"/>
    <property type="match status" value="1"/>
</dbReference>
<dbReference type="HOGENOM" id="CLU_003291_1_0_9"/>
<sequence>MAIIGQLLCIFFIGLGKTLSYLKKNCYNNTIMTLTTKTIHVIGASFAGLAFVDKYKDLNPDSQIILIDKESCPNYIPNGINQLFRGDIQDLSDAMWGRACLAAQIESNHRFIQAEVLAIEAPSNTLLLKDSQGRVFEEGYETLVCAMGASPQSHYIETSQTNKVLVTKYYEESQASLKLIEASQEVLVIGAGLIGLDLAYSLSLQGKRVKLIEAAERPDFYQTDAELIAPVMAEMSTHHVTFINNKRVTAIHEIEGKVVAHTEQGDTFQGDLAILAINFRPNTHLLQGQVACALDKTILVNENLQTSQANIYAIGDMVSLHFGILGMDYYTPLINQAMKTGQALALHLAGYPIPPLQTVKVLGSSHFGYYRASVGVTEEEAELYMDTCSYLYQNGDSKNLFWLKLIARKTDGILIGAQLLSKTNALVIANQLGQALALKVTDADLAFQDFLFLQGHSDLAYHLHEACLKLFEKRLRHED</sequence>
<name>A0A0H2UW64_STRP3</name>
<dbReference type="SUPFAM" id="SSF51905">
    <property type="entry name" value="FAD/NAD(P)-binding domain"/>
    <property type="match status" value="1"/>
</dbReference>
<organism evidence="5 6">
    <name type="scientific">Streptococcus pyogenes serotype M3 (strain ATCC BAA-595 / MGAS315)</name>
    <dbReference type="NCBI Taxonomy" id="198466"/>
    <lineage>
        <taxon>Bacteria</taxon>
        <taxon>Bacillati</taxon>
        <taxon>Bacillota</taxon>
        <taxon>Bacilli</taxon>
        <taxon>Lactobacillales</taxon>
        <taxon>Streptococcaceae</taxon>
        <taxon>Streptococcus</taxon>
    </lineage>
</organism>
<keyword evidence="3" id="KW-0274">FAD</keyword>
<dbReference type="InterPro" id="IPR016156">
    <property type="entry name" value="FAD/NAD-linked_Rdtase_dimer_sf"/>
</dbReference>
<evidence type="ECO:0000259" key="4">
    <source>
        <dbReference type="Pfam" id="PF07992"/>
    </source>
</evidence>
<dbReference type="AlphaFoldDB" id="A0A0H2UW64"/>
<dbReference type="PANTHER" id="PTHR43429">
    <property type="entry name" value="PYRIDINE NUCLEOTIDE-DISULFIDE OXIDOREDUCTASE DOMAIN-CONTAINING"/>
    <property type="match status" value="1"/>
</dbReference>
<dbReference type="GO" id="GO:0004601">
    <property type="term" value="F:peroxidase activity"/>
    <property type="evidence" value="ECO:0007669"/>
    <property type="project" value="UniProtKB-KW"/>
</dbReference>
<keyword evidence="2" id="KW-0285">Flavoprotein</keyword>
<evidence type="ECO:0000313" key="6">
    <source>
        <dbReference type="Proteomes" id="UP000000564"/>
    </source>
</evidence>
<dbReference type="PRINTS" id="PR00411">
    <property type="entry name" value="PNDRDTASEI"/>
</dbReference>
<evidence type="ECO:0000313" key="5">
    <source>
        <dbReference type="EMBL" id="AAM80072.1"/>
    </source>
</evidence>
<accession>A0A0H2UW64</accession>
<dbReference type="KEGG" id="spg:SpyM3_1465"/>
<dbReference type="InterPro" id="IPR023753">
    <property type="entry name" value="FAD/NAD-binding_dom"/>
</dbReference>
<dbReference type="SUPFAM" id="SSF55424">
    <property type="entry name" value="FAD/NAD-linked reductases, dimerisation (C-terminal) domain"/>
    <property type="match status" value="1"/>
</dbReference>
<dbReference type="Gene3D" id="3.50.50.60">
    <property type="entry name" value="FAD/NAD(P)-binding domain"/>
    <property type="match status" value="2"/>
</dbReference>
<gene>
    <name evidence="5" type="primary">npx</name>
    <name evidence="5" type="ordered locus">SpyM3_1465</name>
</gene>
<comment type="cofactor">
    <cofactor evidence="1">
        <name>FAD</name>
        <dbReference type="ChEBI" id="CHEBI:57692"/>
    </cofactor>
</comment>
<evidence type="ECO:0000256" key="3">
    <source>
        <dbReference type="ARBA" id="ARBA00022827"/>
    </source>
</evidence>
<evidence type="ECO:0000256" key="2">
    <source>
        <dbReference type="ARBA" id="ARBA00022630"/>
    </source>
</evidence>